<feature type="domain" description="Yip1" evidence="8">
    <location>
        <begin position="111"/>
        <end position="252"/>
    </location>
</feature>
<dbReference type="InterPro" id="IPR045231">
    <property type="entry name" value="Yip1/4-like"/>
</dbReference>
<feature type="transmembrane region" description="Helical" evidence="6">
    <location>
        <begin position="124"/>
        <end position="144"/>
    </location>
</feature>
<dbReference type="OMA" id="HIRAKSM"/>
<dbReference type="GO" id="GO:0006888">
    <property type="term" value="P:endoplasmic reticulum to Golgi vesicle-mediated transport"/>
    <property type="evidence" value="ECO:0007669"/>
    <property type="project" value="InterPro"/>
</dbReference>
<comment type="similarity">
    <text evidence="2 6">Belongs to the YIP1 family.</text>
</comment>
<proteinExistence type="inferred from homology"/>
<evidence type="ECO:0000256" key="5">
    <source>
        <dbReference type="ARBA" id="ARBA00023136"/>
    </source>
</evidence>
<dbReference type="PANTHER" id="PTHR21236">
    <property type="entry name" value="GOLGI MEMBRANE PROTEIN YIP1"/>
    <property type="match status" value="1"/>
</dbReference>
<evidence type="ECO:0000256" key="4">
    <source>
        <dbReference type="ARBA" id="ARBA00022989"/>
    </source>
</evidence>
<name>A0A5M3MUY7_CONPW</name>
<dbReference type="GO" id="GO:0000139">
    <property type="term" value="C:Golgi membrane"/>
    <property type="evidence" value="ECO:0007669"/>
    <property type="project" value="UniProtKB-SubCell"/>
</dbReference>
<comment type="subcellular location">
    <subcellularLocation>
        <location evidence="6">Golgi apparatus membrane</location>
        <topology evidence="6">Multi-pass membrane protein</topology>
    </subcellularLocation>
    <subcellularLocation>
        <location evidence="1">Membrane</location>
        <topology evidence="1">Multi-pass membrane protein</topology>
    </subcellularLocation>
</comment>
<sequence>MWQDNSAPYGASSSQSPYYSQAPPQNAPLQFYAPSTDQGGFYPGSRPSLEGSMGVQGSMNTQGTGFGGNIQQPGGWLSAFGTGGFEGEPPLLEELGINFSHIRAKSMTVLNPLSRVDERIMDDADLAGPLLFFFCFGTLLLLSGKPQFGYIYGFGLLGSASIYTLLNLMSEKGIDAYRTVSVLGYCLLPMVGVGAISVVVTLDGMLGYLLSVLSIIWCTFSASGIFVAVLRMSDQRLLVAYPVGLLYGCFALLSVFNVGAGISSK</sequence>
<evidence type="ECO:0000256" key="7">
    <source>
        <dbReference type="SAM" id="MobiDB-lite"/>
    </source>
</evidence>
<feature type="region of interest" description="Disordered" evidence="7">
    <location>
        <begin position="1"/>
        <end position="65"/>
    </location>
</feature>
<feature type="transmembrane region" description="Helical" evidence="6">
    <location>
        <begin position="182"/>
        <end position="202"/>
    </location>
</feature>
<feature type="transmembrane region" description="Helical" evidence="6">
    <location>
        <begin position="208"/>
        <end position="230"/>
    </location>
</feature>
<dbReference type="GO" id="GO:0005802">
    <property type="term" value="C:trans-Golgi network"/>
    <property type="evidence" value="ECO:0007669"/>
    <property type="project" value="TreeGrafter"/>
</dbReference>
<dbReference type="KEGG" id="cput:CONPUDRAFT_143020"/>
<organism evidence="9 10">
    <name type="scientific">Coniophora puteana (strain RWD-64-598)</name>
    <name type="common">Brown rot fungus</name>
    <dbReference type="NCBI Taxonomy" id="741705"/>
    <lineage>
        <taxon>Eukaryota</taxon>
        <taxon>Fungi</taxon>
        <taxon>Dikarya</taxon>
        <taxon>Basidiomycota</taxon>
        <taxon>Agaricomycotina</taxon>
        <taxon>Agaricomycetes</taxon>
        <taxon>Agaricomycetidae</taxon>
        <taxon>Boletales</taxon>
        <taxon>Coniophorineae</taxon>
        <taxon>Coniophoraceae</taxon>
        <taxon>Coniophora</taxon>
    </lineage>
</organism>
<protein>
    <recommendedName>
        <fullName evidence="6">Protein YIP</fullName>
    </recommendedName>
</protein>
<comment type="caution">
    <text evidence="9">The sequence shown here is derived from an EMBL/GenBank/DDBJ whole genome shotgun (WGS) entry which is preliminary data.</text>
</comment>
<dbReference type="Pfam" id="PF04893">
    <property type="entry name" value="Yip1"/>
    <property type="match status" value="1"/>
</dbReference>
<dbReference type="InterPro" id="IPR006977">
    <property type="entry name" value="Yip1_dom"/>
</dbReference>
<keyword evidence="3 6" id="KW-0812">Transmembrane</keyword>
<evidence type="ECO:0000313" key="9">
    <source>
        <dbReference type="EMBL" id="EIW82926.1"/>
    </source>
</evidence>
<accession>A0A5M3MUY7</accession>
<dbReference type="Proteomes" id="UP000053558">
    <property type="component" value="Unassembled WGS sequence"/>
</dbReference>
<dbReference type="RefSeq" id="XP_007766850.1">
    <property type="nucleotide sequence ID" value="XM_007768660.1"/>
</dbReference>
<evidence type="ECO:0000256" key="3">
    <source>
        <dbReference type="ARBA" id="ARBA00022692"/>
    </source>
</evidence>
<evidence type="ECO:0000256" key="2">
    <source>
        <dbReference type="ARBA" id="ARBA00010596"/>
    </source>
</evidence>
<reference evidence="10" key="1">
    <citation type="journal article" date="2012" name="Science">
        <title>The Paleozoic origin of enzymatic lignin decomposition reconstructed from 31 fungal genomes.</title>
        <authorList>
            <person name="Floudas D."/>
            <person name="Binder M."/>
            <person name="Riley R."/>
            <person name="Barry K."/>
            <person name="Blanchette R.A."/>
            <person name="Henrissat B."/>
            <person name="Martinez A.T."/>
            <person name="Otillar R."/>
            <person name="Spatafora J.W."/>
            <person name="Yadav J.S."/>
            <person name="Aerts A."/>
            <person name="Benoit I."/>
            <person name="Boyd A."/>
            <person name="Carlson A."/>
            <person name="Copeland A."/>
            <person name="Coutinho P.M."/>
            <person name="de Vries R.P."/>
            <person name="Ferreira P."/>
            <person name="Findley K."/>
            <person name="Foster B."/>
            <person name="Gaskell J."/>
            <person name="Glotzer D."/>
            <person name="Gorecki P."/>
            <person name="Heitman J."/>
            <person name="Hesse C."/>
            <person name="Hori C."/>
            <person name="Igarashi K."/>
            <person name="Jurgens J.A."/>
            <person name="Kallen N."/>
            <person name="Kersten P."/>
            <person name="Kohler A."/>
            <person name="Kuees U."/>
            <person name="Kumar T.K.A."/>
            <person name="Kuo A."/>
            <person name="LaButti K."/>
            <person name="Larrondo L.F."/>
            <person name="Lindquist E."/>
            <person name="Ling A."/>
            <person name="Lombard V."/>
            <person name="Lucas S."/>
            <person name="Lundell T."/>
            <person name="Martin R."/>
            <person name="McLaughlin D.J."/>
            <person name="Morgenstern I."/>
            <person name="Morin E."/>
            <person name="Murat C."/>
            <person name="Nagy L.G."/>
            <person name="Nolan M."/>
            <person name="Ohm R.A."/>
            <person name="Patyshakuliyeva A."/>
            <person name="Rokas A."/>
            <person name="Ruiz-Duenas F.J."/>
            <person name="Sabat G."/>
            <person name="Salamov A."/>
            <person name="Samejima M."/>
            <person name="Schmutz J."/>
            <person name="Slot J.C."/>
            <person name="St John F."/>
            <person name="Stenlid J."/>
            <person name="Sun H."/>
            <person name="Sun S."/>
            <person name="Syed K."/>
            <person name="Tsang A."/>
            <person name="Wiebenga A."/>
            <person name="Young D."/>
            <person name="Pisabarro A."/>
            <person name="Eastwood D.C."/>
            <person name="Martin F."/>
            <person name="Cullen D."/>
            <person name="Grigoriev I.V."/>
            <person name="Hibbett D.S."/>
        </authorList>
    </citation>
    <scope>NUCLEOTIDE SEQUENCE [LARGE SCALE GENOMIC DNA]</scope>
    <source>
        <strain evidence="10">RWD-64-598 SS2</strain>
    </source>
</reference>
<evidence type="ECO:0000259" key="8">
    <source>
        <dbReference type="Pfam" id="PF04893"/>
    </source>
</evidence>
<keyword evidence="4 6" id="KW-1133">Transmembrane helix</keyword>
<dbReference type="GeneID" id="19201809"/>
<feature type="compositionally biased region" description="Low complexity" evidence="7">
    <location>
        <begin position="1"/>
        <end position="24"/>
    </location>
</feature>
<feature type="transmembrane region" description="Helical" evidence="6">
    <location>
        <begin position="150"/>
        <end position="170"/>
    </location>
</feature>
<dbReference type="GO" id="GO:0048280">
    <property type="term" value="P:vesicle fusion with Golgi apparatus"/>
    <property type="evidence" value="ECO:0007669"/>
    <property type="project" value="TreeGrafter"/>
</dbReference>
<dbReference type="EMBL" id="JH711576">
    <property type="protein sequence ID" value="EIW82926.1"/>
    <property type="molecule type" value="Genomic_DNA"/>
</dbReference>
<gene>
    <name evidence="9" type="ORF">CONPUDRAFT_143020</name>
</gene>
<evidence type="ECO:0000256" key="6">
    <source>
        <dbReference type="RuleBase" id="RU361264"/>
    </source>
</evidence>
<evidence type="ECO:0000256" key="1">
    <source>
        <dbReference type="ARBA" id="ARBA00004141"/>
    </source>
</evidence>
<keyword evidence="5 6" id="KW-0472">Membrane</keyword>
<keyword evidence="10" id="KW-1185">Reference proteome</keyword>
<evidence type="ECO:0000313" key="10">
    <source>
        <dbReference type="Proteomes" id="UP000053558"/>
    </source>
</evidence>
<dbReference type="OrthoDB" id="440385at2759"/>
<feature type="transmembrane region" description="Helical" evidence="6">
    <location>
        <begin position="237"/>
        <end position="262"/>
    </location>
</feature>
<dbReference type="AlphaFoldDB" id="A0A5M3MUY7"/>
<dbReference type="PANTHER" id="PTHR21236:SF2">
    <property type="entry name" value="PROTEIN YIPF"/>
    <property type="match status" value="1"/>
</dbReference>